<organism evidence="2 3">
    <name type="scientific">Aliiruegeria haliotis</name>
    <dbReference type="NCBI Taxonomy" id="1280846"/>
    <lineage>
        <taxon>Bacteria</taxon>
        <taxon>Pseudomonadati</taxon>
        <taxon>Pseudomonadota</taxon>
        <taxon>Alphaproteobacteria</taxon>
        <taxon>Rhodobacterales</taxon>
        <taxon>Roseobacteraceae</taxon>
        <taxon>Aliiruegeria</taxon>
    </lineage>
</organism>
<feature type="transmembrane region" description="Helical" evidence="1">
    <location>
        <begin position="37"/>
        <end position="56"/>
    </location>
</feature>
<gene>
    <name evidence="2" type="ORF">CLV78_101787</name>
</gene>
<keyword evidence="1" id="KW-0812">Transmembrane</keyword>
<reference evidence="2 3" key="1">
    <citation type="submission" date="2018-03" db="EMBL/GenBank/DDBJ databases">
        <title>Genomic Encyclopedia of Archaeal and Bacterial Type Strains, Phase II (KMG-II): from individual species to whole genera.</title>
        <authorList>
            <person name="Goeker M."/>
        </authorList>
    </citation>
    <scope>NUCLEOTIDE SEQUENCE [LARGE SCALE GENOMIC DNA]</scope>
    <source>
        <strain evidence="2 3">DSM 29328</strain>
    </source>
</reference>
<evidence type="ECO:0000313" key="2">
    <source>
        <dbReference type="EMBL" id="PRY26686.1"/>
    </source>
</evidence>
<dbReference type="EMBL" id="PVTD01000001">
    <property type="protein sequence ID" value="PRY26686.1"/>
    <property type="molecule type" value="Genomic_DNA"/>
</dbReference>
<keyword evidence="1" id="KW-0472">Membrane</keyword>
<keyword evidence="3" id="KW-1185">Reference proteome</keyword>
<sequence>MTLTPLVATILVVVMVLCGRNFRVNWKAQEDGWVLRAWLYGVPAAASLLTLAFVPFNV</sequence>
<evidence type="ECO:0000256" key="1">
    <source>
        <dbReference type="SAM" id="Phobius"/>
    </source>
</evidence>
<dbReference type="RefSeq" id="WP_170111643.1">
    <property type="nucleotide sequence ID" value="NZ_PVTD01000001.1"/>
</dbReference>
<name>A0A2T0RZS9_9RHOB</name>
<keyword evidence="1" id="KW-1133">Transmembrane helix</keyword>
<comment type="caution">
    <text evidence="2">The sequence shown here is derived from an EMBL/GenBank/DDBJ whole genome shotgun (WGS) entry which is preliminary data.</text>
</comment>
<proteinExistence type="predicted"/>
<dbReference type="Proteomes" id="UP000239480">
    <property type="component" value="Unassembled WGS sequence"/>
</dbReference>
<evidence type="ECO:0000313" key="3">
    <source>
        <dbReference type="Proteomes" id="UP000239480"/>
    </source>
</evidence>
<dbReference type="AlphaFoldDB" id="A0A2T0RZS9"/>
<protein>
    <submittedName>
        <fullName evidence="2">Uncharacterized protein</fullName>
    </submittedName>
</protein>
<accession>A0A2T0RZS9</accession>